<keyword evidence="1" id="KW-0175">Coiled coil</keyword>
<organism evidence="2 3">
    <name type="scientific">Crystallibacter crystallopoietes</name>
    <dbReference type="NCBI Taxonomy" id="37928"/>
    <lineage>
        <taxon>Bacteria</taxon>
        <taxon>Bacillati</taxon>
        <taxon>Actinomycetota</taxon>
        <taxon>Actinomycetes</taxon>
        <taxon>Micrococcales</taxon>
        <taxon>Micrococcaceae</taxon>
        <taxon>Crystallibacter</taxon>
    </lineage>
</organism>
<dbReference type="STRING" id="37928.SAMN04489742_2138"/>
<gene>
    <name evidence="2" type="ORF">SAMN04489742_2138</name>
</gene>
<evidence type="ECO:0000256" key="1">
    <source>
        <dbReference type="SAM" id="Coils"/>
    </source>
</evidence>
<protein>
    <submittedName>
        <fullName evidence="2">Uncharacterized protein</fullName>
    </submittedName>
</protein>
<dbReference type="RefSeq" id="WP_101632552.1">
    <property type="nucleotide sequence ID" value="NZ_CP018863.1"/>
</dbReference>
<evidence type="ECO:0000313" key="3">
    <source>
        <dbReference type="Proteomes" id="UP000181917"/>
    </source>
</evidence>
<sequence length="62" mass="7224">MSKRLDPGQYEKIQQLVGASVAAEDRAALERSYQDYRSAMDQLRDRFERAQRTAAAREPRHE</sequence>
<feature type="coiled-coil region" evidence="1">
    <location>
        <begin position="26"/>
        <end position="53"/>
    </location>
</feature>
<dbReference type="Proteomes" id="UP000181917">
    <property type="component" value="Unassembled WGS sequence"/>
</dbReference>
<dbReference type="KEGG" id="acry:AC20117_06715"/>
<accession>A0A1H1CWZ8</accession>
<evidence type="ECO:0000313" key="2">
    <source>
        <dbReference type="EMBL" id="SDQ68744.1"/>
    </source>
</evidence>
<keyword evidence="3" id="KW-1185">Reference proteome</keyword>
<reference evidence="2 3" key="1">
    <citation type="submission" date="2016-10" db="EMBL/GenBank/DDBJ databases">
        <authorList>
            <person name="de Groot N.N."/>
        </authorList>
    </citation>
    <scope>NUCLEOTIDE SEQUENCE [LARGE SCALE GENOMIC DNA]</scope>
    <source>
        <strain evidence="2 3">DSM 20117</strain>
    </source>
</reference>
<name>A0A1H1CWZ8_9MICC</name>
<dbReference type="EMBL" id="FNKH01000002">
    <property type="protein sequence ID" value="SDQ68744.1"/>
    <property type="molecule type" value="Genomic_DNA"/>
</dbReference>
<dbReference type="AlphaFoldDB" id="A0A1H1CWZ8"/>
<proteinExistence type="predicted"/>